<dbReference type="EMBL" id="JACGCM010002006">
    <property type="protein sequence ID" value="KAF6146153.1"/>
    <property type="molecule type" value="Genomic_DNA"/>
</dbReference>
<comment type="caution">
    <text evidence="1">The sequence shown here is derived from an EMBL/GenBank/DDBJ whole genome shotgun (WGS) entry which is preliminary data.</text>
</comment>
<proteinExistence type="predicted"/>
<name>A0A7J7LU33_9MAGN</name>
<sequence length="65" mass="7211">MPHMGTSSAELPSSFAPRRHHSSLVRALQFLSTKMDKGLKEATDLCKDFKKLQASITCERGSEMS</sequence>
<organism evidence="1 2">
    <name type="scientific">Kingdonia uniflora</name>
    <dbReference type="NCBI Taxonomy" id="39325"/>
    <lineage>
        <taxon>Eukaryota</taxon>
        <taxon>Viridiplantae</taxon>
        <taxon>Streptophyta</taxon>
        <taxon>Embryophyta</taxon>
        <taxon>Tracheophyta</taxon>
        <taxon>Spermatophyta</taxon>
        <taxon>Magnoliopsida</taxon>
        <taxon>Ranunculales</taxon>
        <taxon>Circaeasteraceae</taxon>
        <taxon>Kingdonia</taxon>
    </lineage>
</organism>
<evidence type="ECO:0000313" key="1">
    <source>
        <dbReference type="EMBL" id="KAF6146153.1"/>
    </source>
</evidence>
<accession>A0A7J7LU33</accession>
<dbReference type="AlphaFoldDB" id="A0A7J7LU33"/>
<evidence type="ECO:0000313" key="2">
    <source>
        <dbReference type="Proteomes" id="UP000541444"/>
    </source>
</evidence>
<reference evidence="1 2" key="1">
    <citation type="journal article" date="2020" name="IScience">
        <title>Genome Sequencing of the Endangered Kingdonia uniflora (Circaeasteraceae, Ranunculales) Reveals Potential Mechanisms of Evolutionary Specialization.</title>
        <authorList>
            <person name="Sun Y."/>
            <person name="Deng T."/>
            <person name="Zhang A."/>
            <person name="Moore M.J."/>
            <person name="Landis J.B."/>
            <person name="Lin N."/>
            <person name="Zhang H."/>
            <person name="Zhang X."/>
            <person name="Huang J."/>
            <person name="Zhang X."/>
            <person name="Sun H."/>
            <person name="Wang H."/>
        </authorList>
    </citation>
    <scope>NUCLEOTIDE SEQUENCE [LARGE SCALE GENOMIC DNA]</scope>
    <source>
        <strain evidence="1">TB1705</strain>
        <tissue evidence="1">Leaf</tissue>
    </source>
</reference>
<protein>
    <submittedName>
        <fullName evidence="1">Uncharacterized protein</fullName>
    </submittedName>
</protein>
<gene>
    <name evidence="1" type="ORF">GIB67_015591</name>
</gene>
<keyword evidence="2" id="KW-1185">Reference proteome</keyword>
<dbReference type="Proteomes" id="UP000541444">
    <property type="component" value="Unassembled WGS sequence"/>
</dbReference>